<evidence type="ECO:0000313" key="4">
    <source>
        <dbReference type="EnsemblMetazoa" id="CLYHEMP006816.1"/>
    </source>
</evidence>
<feature type="compositionally biased region" description="Acidic residues" evidence="2">
    <location>
        <begin position="431"/>
        <end position="464"/>
    </location>
</feature>
<keyword evidence="5" id="KW-1185">Reference proteome</keyword>
<feature type="compositionally biased region" description="Basic residues" evidence="2">
    <location>
        <begin position="624"/>
        <end position="633"/>
    </location>
</feature>
<dbReference type="RefSeq" id="XP_066931993.1">
    <property type="nucleotide sequence ID" value="XM_067075892.1"/>
</dbReference>
<feature type="compositionally biased region" description="Acidic residues" evidence="2">
    <location>
        <begin position="661"/>
        <end position="687"/>
    </location>
</feature>
<feature type="region of interest" description="Disordered" evidence="2">
    <location>
        <begin position="108"/>
        <end position="147"/>
    </location>
</feature>
<reference evidence="4" key="1">
    <citation type="submission" date="2021-01" db="UniProtKB">
        <authorList>
            <consortium name="EnsemblMetazoa"/>
        </authorList>
    </citation>
    <scope>IDENTIFICATION</scope>
</reference>
<feature type="compositionally biased region" description="Basic and acidic residues" evidence="2">
    <location>
        <begin position="547"/>
        <end position="564"/>
    </location>
</feature>
<dbReference type="AlphaFoldDB" id="A0A7M5V6B2"/>
<feature type="compositionally biased region" description="Basic and acidic residues" evidence="2">
    <location>
        <begin position="772"/>
        <end position="868"/>
    </location>
</feature>
<feature type="coiled-coil region" evidence="1">
    <location>
        <begin position="1017"/>
        <end position="1044"/>
    </location>
</feature>
<feature type="region of interest" description="Disordered" evidence="2">
    <location>
        <begin position="161"/>
        <end position="187"/>
    </location>
</feature>
<accession>A0A7M5V6B2</accession>
<feature type="compositionally biased region" description="Acidic residues" evidence="2">
    <location>
        <begin position="748"/>
        <end position="757"/>
    </location>
</feature>
<feature type="compositionally biased region" description="Basic residues" evidence="2">
    <location>
        <begin position="163"/>
        <end position="185"/>
    </location>
</feature>
<feature type="compositionally biased region" description="Basic and acidic residues" evidence="2">
    <location>
        <begin position="905"/>
        <end position="917"/>
    </location>
</feature>
<feature type="compositionally biased region" description="Basic and acidic residues" evidence="2">
    <location>
        <begin position="924"/>
        <end position="937"/>
    </location>
</feature>
<feature type="compositionally biased region" description="Basic and acidic residues" evidence="2">
    <location>
        <begin position="609"/>
        <end position="623"/>
    </location>
</feature>
<feature type="compositionally biased region" description="Basic residues" evidence="2">
    <location>
        <begin position="565"/>
        <end position="596"/>
    </location>
</feature>
<feature type="compositionally biased region" description="Basic and acidic residues" evidence="2">
    <location>
        <begin position="108"/>
        <end position="134"/>
    </location>
</feature>
<evidence type="ECO:0000256" key="1">
    <source>
        <dbReference type="SAM" id="Coils"/>
    </source>
</evidence>
<feature type="signal peptide" evidence="3">
    <location>
        <begin position="1"/>
        <end position="24"/>
    </location>
</feature>
<feature type="compositionally biased region" description="Basic and acidic residues" evidence="2">
    <location>
        <begin position="520"/>
        <end position="539"/>
    </location>
</feature>
<organism evidence="4 5">
    <name type="scientific">Clytia hemisphaerica</name>
    <dbReference type="NCBI Taxonomy" id="252671"/>
    <lineage>
        <taxon>Eukaryota</taxon>
        <taxon>Metazoa</taxon>
        <taxon>Cnidaria</taxon>
        <taxon>Hydrozoa</taxon>
        <taxon>Hydroidolina</taxon>
        <taxon>Leptothecata</taxon>
        <taxon>Obeliida</taxon>
        <taxon>Clytiidae</taxon>
        <taxon>Clytia</taxon>
    </lineage>
</organism>
<sequence length="1245" mass="143478">MVTQSRERMVWWFCLSFLFGRAACFIDQDVHHQRRAGHHSNYEVHHHMGKMKIHTNPDGADFDFSGGDLHVDLHPAHSDVFPIYNYFHSDYHDDHHEEQEEEGHHFEPFHEMHHGSGDHHHSMTRHHMPEHGYGENEQGGSRMMSHDNGGNHAIISHEGSHHGMSHGHHGMSHSHGHHGMSHGHGHHDEEEIAADHGHEHMPHLFPIGMHHPGMHGGHHHGHHGFQGNERGHHYGHSGSMHRHDFHPGHVGHHGSHHGGCCSHGYGKNIVPGQQDDSSATKSNFNVNKLVPSDASMGIFPAAASFDGKKPVLDFVAESANIEMRKQQGAFSTRAVTPEKIESFVATRPVNELTPNAARLENAVKRSMGILQSTRQKRMKVYGKQITPDIDGDTETMPTRPNIRKKAERRTFLRPVNFKGSILDSYKKHWDDDEDDDKDEKQEDEDTEEEDEKDEEEDGDDEDDDEQRRHRHHRRHHHHRKHHTVSLDDQPEDNEYNKYNQDKKLYPGGRDAGNRTGLSQKSDKAEPVKEVVDPEYKINDKLTAQEAQLEHDMQKEKNEEKELKHLYNKHHHHRHHKHKHGRRHHGNKHKHHGRHSYHKDEEEKDETEEKIEKEEKEIEKESAKHFHKHHHHHHADTDQKEADDVINTSIEDKSGTKMSGSEDTEDDDEKDDKDEDDDKDDDDDDDGESETKTHHHHGNDKFKFAGSDSGMKGEELRQHKFHDKLAHKTMHNFHEIEHPHEGEEKFEKDGEDGEEEIDINDKTGEGDKDEDSVEKRLEEAKARLPLRFGKEAEKLRHYGDVKEWGTENEKETADEEMSKHFEQNEDKKLEGADHDFYNDKPNFNDEAEKQGEEEQKNRAGEWHEGDLHQEGPPPPPPEDDHGAPPPEEEGVHFEGGEGGPDGPPPEIEHSEAEWRGPEDGGGPENEDHPPPEMGDRRGLTTRLNKTVSSISIPVVNVKSFSQKDIYEALKKQEMSKTLKNVETGVGRQKMFQELKSEMKNEDKLPNVEQRPITDANIYDQLKKDITSEERQAKATENQITDTQRTINEVNIFDQLKKDVKTDSQMSEGQTNDLSNKAIDPNEDIIQKPENAKMVDNKLLKDFKQRFTEENGFQSAQSADQMLNQLQELALTNQKQIDANQANGDFYKTALSSKRQELQVASSSDKRHIITNLKSYNKLSKKVKKVYTINKMKKKVKRKHKHKKLKGRHLRLRKHKLRTLKITDGLRKQTVRYFSRLNTAAKRAKLG</sequence>
<evidence type="ECO:0000256" key="3">
    <source>
        <dbReference type="SAM" id="SignalP"/>
    </source>
</evidence>
<dbReference type="GeneID" id="136819649"/>
<evidence type="ECO:0000256" key="2">
    <source>
        <dbReference type="SAM" id="MobiDB-lite"/>
    </source>
</evidence>
<name>A0A7M5V6B2_9CNID</name>
<proteinExistence type="predicted"/>
<feature type="compositionally biased region" description="Basic and acidic residues" evidence="2">
    <location>
        <begin position="710"/>
        <end position="747"/>
    </location>
</feature>
<dbReference type="Proteomes" id="UP000594262">
    <property type="component" value="Unplaced"/>
</dbReference>
<dbReference type="EnsemblMetazoa" id="CLYHEMT006816.1">
    <property type="protein sequence ID" value="CLYHEMP006816.1"/>
    <property type="gene ID" value="CLYHEMG006816"/>
</dbReference>
<keyword evidence="3" id="KW-0732">Signal</keyword>
<feature type="chain" id="PRO_5029796793" evidence="3">
    <location>
        <begin position="25"/>
        <end position="1245"/>
    </location>
</feature>
<feature type="compositionally biased region" description="Basic residues" evidence="2">
    <location>
        <begin position="468"/>
        <end position="483"/>
    </location>
</feature>
<dbReference type="OrthoDB" id="10689896at2759"/>
<feature type="region of interest" description="Disordered" evidence="2">
    <location>
        <begin position="426"/>
        <end position="937"/>
    </location>
</feature>
<protein>
    <submittedName>
        <fullName evidence="4">Uncharacterized protein</fullName>
    </submittedName>
</protein>
<keyword evidence="1" id="KW-0175">Coiled coil</keyword>
<evidence type="ECO:0000313" key="5">
    <source>
        <dbReference type="Proteomes" id="UP000594262"/>
    </source>
</evidence>
<feature type="region of interest" description="Disordered" evidence="2">
    <location>
        <begin position="386"/>
        <end position="410"/>
    </location>
</feature>